<dbReference type="InterPro" id="IPR000600">
    <property type="entry name" value="ROK"/>
</dbReference>
<dbReference type="Gene3D" id="1.10.10.10">
    <property type="entry name" value="Winged helix-like DNA-binding domain superfamily/Winged helix DNA-binding domain"/>
    <property type="match status" value="1"/>
</dbReference>
<geneLocation type="plasmid" evidence="3 4">
    <name>unnamed3</name>
</geneLocation>
<keyword evidence="4" id="KW-1185">Reference proteome</keyword>
<evidence type="ECO:0000313" key="3">
    <source>
        <dbReference type="EMBL" id="QUS37263.1"/>
    </source>
</evidence>
<feature type="region of interest" description="Disordered" evidence="2">
    <location>
        <begin position="389"/>
        <end position="408"/>
    </location>
</feature>
<proteinExistence type="inferred from homology"/>
<dbReference type="KEGG" id="fap:GR316_12830"/>
<dbReference type="EMBL" id="CP047292">
    <property type="protein sequence ID" value="QUS37263.1"/>
    <property type="molecule type" value="Genomic_DNA"/>
</dbReference>
<dbReference type="SUPFAM" id="SSF46785">
    <property type="entry name" value="Winged helix' DNA-binding domain"/>
    <property type="match status" value="1"/>
</dbReference>
<evidence type="ECO:0000313" key="4">
    <source>
        <dbReference type="Proteomes" id="UP000679284"/>
    </source>
</evidence>
<dbReference type="Proteomes" id="UP000679284">
    <property type="component" value="Plasmid unnamed3"/>
</dbReference>
<gene>
    <name evidence="3" type="ORF">GR316_12830</name>
</gene>
<dbReference type="Pfam" id="PF00480">
    <property type="entry name" value="ROK"/>
    <property type="match status" value="1"/>
</dbReference>
<dbReference type="PANTHER" id="PTHR18964">
    <property type="entry name" value="ROK (REPRESSOR, ORF, KINASE) FAMILY"/>
    <property type="match status" value="1"/>
</dbReference>
<dbReference type="AlphaFoldDB" id="A0A8J8MW35"/>
<keyword evidence="3" id="KW-0614">Plasmid</keyword>
<organism evidence="3 4">
    <name type="scientific">Falsirhodobacter algicola</name>
    <dbReference type="NCBI Taxonomy" id="2692330"/>
    <lineage>
        <taxon>Bacteria</taxon>
        <taxon>Pseudomonadati</taxon>
        <taxon>Pseudomonadota</taxon>
        <taxon>Alphaproteobacteria</taxon>
        <taxon>Rhodobacterales</taxon>
        <taxon>Paracoccaceae</taxon>
        <taxon>Falsirhodobacter</taxon>
    </lineage>
</organism>
<dbReference type="RefSeq" id="WP_211785525.1">
    <property type="nucleotide sequence ID" value="NZ_CP047292.1"/>
</dbReference>
<dbReference type="SUPFAM" id="SSF53067">
    <property type="entry name" value="Actin-like ATPase domain"/>
    <property type="match status" value="1"/>
</dbReference>
<reference evidence="3" key="1">
    <citation type="submission" date="2020-01" db="EMBL/GenBank/DDBJ databases">
        <authorList>
            <person name="Yang Y."/>
            <person name="Kwon Y.M."/>
        </authorList>
    </citation>
    <scope>NUCLEOTIDE SEQUENCE</scope>
    <source>
        <strain evidence="3">PG104</strain>
        <plasmid evidence="3">unnamed3</plasmid>
    </source>
</reference>
<dbReference type="InterPro" id="IPR036388">
    <property type="entry name" value="WH-like_DNA-bd_sf"/>
</dbReference>
<evidence type="ECO:0000256" key="1">
    <source>
        <dbReference type="ARBA" id="ARBA00006479"/>
    </source>
</evidence>
<protein>
    <submittedName>
        <fullName evidence="3">ROK family protein</fullName>
    </submittedName>
</protein>
<sequence length="408" mass="42435">MSDNARPVPMLRQISTHAMMRHLVRGPRSRADLARDTGLSKQTTSDVIRILDAAGWVRELGLQSTGVGRSPLLYCVNPDAGAVLGADIGASRVVMELSDASGARLASHEARIDSIPPGRLIDTLLDGCSRFVAEAAGDRPLRFACFSTPGIVEPGTGRLSNVRNLPDLTGADLPGRFSAALGCSVVVENDVNSALVGESWCGAANLIDDVAYVGLGTGVGMGLMMQGRVLRGANGAAGEIASLPIGADSRDAEAPSRGTLERVLGVRAILAPLAASDRPSELIAEFGRQLDAGDPEARAILERIGSLCAQLVLSIQAIVDPQAVIMGGMLGLVPGVVEATEAELAVRTARPVRILRAGLGLRSTITGAGYIALTGMYNSVFSPHLEAKQHDSPWPIAPPPRRMPGAGS</sequence>
<dbReference type="InterPro" id="IPR043129">
    <property type="entry name" value="ATPase_NBD"/>
</dbReference>
<accession>A0A8J8MW35</accession>
<comment type="similarity">
    <text evidence="1">Belongs to the ROK (NagC/XylR) family.</text>
</comment>
<evidence type="ECO:0000256" key="2">
    <source>
        <dbReference type="SAM" id="MobiDB-lite"/>
    </source>
</evidence>
<dbReference type="PANTHER" id="PTHR18964:SF149">
    <property type="entry name" value="BIFUNCTIONAL UDP-N-ACETYLGLUCOSAMINE 2-EPIMERASE_N-ACETYLMANNOSAMINE KINASE"/>
    <property type="match status" value="1"/>
</dbReference>
<dbReference type="Gene3D" id="3.30.420.40">
    <property type="match status" value="2"/>
</dbReference>
<name>A0A8J8MW35_9RHOB</name>
<dbReference type="InterPro" id="IPR036390">
    <property type="entry name" value="WH_DNA-bd_sf"/>
</dbReference>